<organism evidence="9 10">
    <name type="scientific">Ornithinibacillus caprae</name>
    <dbReference type="NCBI Taxonomy" id="2678566"/>
    <lineage>
        <taxon>Bacteria</taxon>
        <taxon>Bacillati</taxon>
        <taxon>Bacillota</taxon>
        <taxon>Bacilli</taxon>
        <taxon>Bacillales</taxon>
        <taxon>Bacillaceae</taxon>
        <taxon>Ornithinibacillus</taxon>
    </lineage>
</organism>
<comment type="caution">
    <text evidence="9">The sequence shown here is derived from an EMBL/GenBank/DDBJ whole genome shotgun (WGS) entry which is preliminary data.</text>
</comment>
<feature type="transmembrane region" description="Helical" evidence="7">
    <location>
        <begin position="885"/>
        <end position="906"/>
    </location>
</feature>
<evidence type="ECO:0000256" key="5">
    <source>
        <dbReference type="ARBA" id="ARBA00023136"/>
    </source>
</evidence>
<name>A0A6N8FGA1_9BACI</name>
<evidence type="ECO:0000259" key="8">
    <source>
        <dbReference type="Pfam" id="PF02687"/>
    </source>
</evidence>
<dbReference type="AlphaFoldDB" id="A0A6N8FGA1"/>
<evidence type="ECO:0000256" key="6">
    <source>
        <dbReference type="ARBA" id="ARBA00038076"/>
    </source>
</evidence>
<dbReference type="InterPro" id="IPR003838">
    <property type="entry name" value="ABC3_permease_C"/>
</dbReference>
<feature type="transmembrane region" description="Helical" evidence="7">
    <location>
        <begin position="608"/>
        <end position="633"/>
    </location>
</feature>
<comment type="subcellular location">
    <subcellularLocation>
        <location evidence="1">Cell membrane</location>
        <topology evidence="1">Multi-pass membrane protein</topology>
    </subcellularLocation>
</comment>
<reference evidence="9 10" key="1">
    <citation type="submission" date="2019-11" db="EMBL/GenBank/DDBJ databases">
        <authorList>
            <person name="Li X."/>
        </authorList>
    </citation>
    <scope>NUCLEOTIDE SEQUENCE [LARGE SCALE GENOMIC DNA]</scope>
    <source>
        <strain evidence="9 10">L9</strain>
    </source>
</reference>
<dbReference type="GO" id="GO:0005886">
    <property type="term" value="C:plasma membrane"/>
    <property type="evidence" value="ECO:0007669"/>
    <property type="project" value="UniProtKB-SubCell"/>
</dbReference>
<keyword evidence="4 7" id="KW-1133">Transmembrane helix</keyword>
<feature type="transmembrane region" description="Helical" evidence="7">
    <location>
        <begin position="16"/>
        <end position="35"/>
    </location>
</feature>
<keyword evidence="10" id="KW-1185">Reference proteome</keyword>
<evidence type="ECO:0000256" key="7">
    <source>
        <dbReference type="SAM" id="Phobius"/>
    </source>
</evidence>
<dbReference type="PANTHER" id="PTHR30572">
    <property type="entry name" value="MEMBRANE COMPONENT OF TRANSPORTER-RELATED"/>
    <property type="match status" value="1"/>
</dbReference>
<evidence type="ECO:0000256" key="2">
    <source>
        <dbReference type="ARBA" id="ARBA00022475"/>
    </source>
</evidence>
<dbReference type="InterPro" id="IPR050250">
    <property type="entry name" value="Macrolide_Exporter_MacB"/>
</dbReference>
<keyword evidence="2" id="KW-1003">Cell membrane</keyword>
<sequence>MIRFIWQNWWRRKDRFILLIIGAFIVSAGLTYLIGLSETNKGTVVDNLQQRWSASYDIVVRPKGTRSVTEDKKLLEPNYLSGMNGGISIEQYEMIKDIPGVDIAAPIAMIGYANYEVNFGEVELSEEGLYRKKTTVTINNGIDEEKNSFNSYFPNDVWDVMNKGPEYGVGAPILDFSIGGDSLLAGIDPEEEAKLIGLEEAIIDLGSSRYFEDTDGYHFNEERVYHEFPIIVNQHAYVDKIEEISFELLDLDITEENADEVMETVKERGGGSYLDTLDGELVESFSSSGIETFHAFVSKMTGVDWKTGEVHVEEVVELDNEEYVSPMREDGVTGIVYKPSPLKYDEISSPYIDRWPYSYQLLPFRNGENTVGVYRNKESFREPQLMAANYVELPRIKPNWIGFYDPSNLSISIDPTTELPMETYRPATAEYVMDSDGNPMNPPKIVKPTGDPYNFLTDPPGMLTTIEVAERLLGEKPISAIRIKVTGVTDLSEESQAILEKVASEIEKRTGLITDITLGSSPQLALTYVPGLNGESDIGWLQQPWVNIGSSISIFKETKIGFSGIVASVIAVAIVYVWASGIVNLLARRKEFAVLLSIGWRPSRLNQLLFIEASLIGLFVAFISWVMLGFVYISSEVSISFERFLSTGLFGLIVYLLGSIIPMIMARSISPYEAMRSGEISGKSKRLFQAKGINRMAINHFIGKWKRSILSVISIALPTALLAVFLYITFRLRGIMYTSLLGEYVALEIGPTHYIAIIVALIIAILTTAEIMWQNVSERREEISLLQSIGWKRWSIRRLILAEGVFSGLFAALIGFTIALMIIWGLYHAFPAEEIGFILMTGLIPVFIGVLGTILPAERAVRIVPNRGMGGNISNRKAVEKRLKWVVISTSLLIFGTFLFTMVRVAPNIEHANSNVEVEQVFNPTEGSVEKIDREEPISSRDESANSYEAPSDYLIELHTGENSESKGWGGVLFYEAKEVESSMPPPEPGMKNIAIEFNFEIRDTMSYHMRPDHHFTLIDGEESYHPVDIKIIETIGWEDEQWLHGIQDGRMHAVLEFTVHDSIDNYGLLLKNGTLGDGIMVKFEK</sequence>
<feature type="domain" description="ABC3 transporter permease C-terminal" evidence="8">
    <location>
        <begin position="755"/>
        <end position="863"/>
    </location>
</feature>
<dbReference type="GO" id="GO:0022857">
    <property type="term" value="F:transmembrane transporter activity"/>
    <property type="evidence" value="ECO:0007669"/>
    <property type="project" value="TreeGrafter"/>
</dbReference>
<comment type="similarity">
    <text evidence="6">Belongs to the ABC-4 integral membrane protein family.</text>
</comment>
<proteinExistence type="inferred from homology"/>
<feature type="transmembrane region" description="Helical" evidence="7">
    <location>
        <begin position="799"/>
        <end position="823"/>
    </location>
</feature>
<dbReference type="Proteomes" id="UP000469125">
    <property type="component" value="Unassembled WGS sequence"/>
</dbReference>
<feature type="transmembrane region" description="Helical" evidence="7">
    <location>
        <begin position="709"/>
        <end position="732"/>
    </location>
</feature>
<feature type="domain" description="ABC3 transporter permease C-terminal" evidence="8">
    <location>
        <begin position="565"/>
        <end position="671"/>
    </location>
</feature>
<feature type="transmembrane region" description="Helical" evidence="7">
    <location>
        <begin position="752"/>
        <end position="773"/>
    </location>
</feature>
<keyword evidence="3 7" id="KW-0812">Transmembrane</keyword>
<evidence type="ECO:0000313" key="10">
    <source>
        <dbReference type="Proteomes" id="UP000469125"/>
    </source>
</evidence>
<dbReference type="Pfam" id="PF02687">
    <property type="entry name" value="FtsX"/>
    <property type="match status" value="2"/>
</dbReference>
<gene>
    <name evidence="9" type="ORF">GMD78_08920</name>
</gene>
<evidence type="ECO:0000256" key="4">
    <source>
        <dbReference type="ARBA" id="ARBA00022989"/>
    </source>
</evidence>
<keyword evidence="5 7" id="KW-0472">Membrane</keyword>
<evidence type="ECO:0000256" key="1">
    <source>
        <dbReference type="ARBA" id="ARBA00004651"/>
    </source>
</evidence>
<feature type="transmembrane region" description="Helical" evidence="7">
    <location>
        <begin position="560"/>
        <end position="587"/>
    </location>
</feature>
<feature type="transmembrane region" description="Helical" evidence="7">
    <location>
        <begin position="835"/>
        <end position="857"/>
    </location>
</feature>
<dbReference type="PANTHER" id="PTHR30572:SF4">
    <property type="entry name" value="ABC TRANSPORTER PERMEASE YTRF"/>
    <property type="match status" value="1"/>
</dbReference>
<feature type="transmembrane region" description="Helical" evidence="7">
    <location>
        <begin position="645"/>
        <end position="666"/>
    </location>
</feature>
<evidence type="ECO:0000256" key="3">
    <source>
        <dbReference type="ARBA" id="ARBA00022692"/>
    </source>
</evidence>
<dbReference type="RefSeq" id="WP_155668490.1">
    <property type="nucleotide sequence ID" value="NZ_WOCA01000005.1"/>
</dbReference>
<evidence type="ECO:0000313" key="9">
    <source>
        <dbReference type="EMBL" id="MUK88513.1"/>
    </source>
</evidence>
<dbReference type="EMBL" id="WOCA01000005">
    <property type="protein sequence ID" value="MUK88513.1"/>
    <property type="molecule type" value="Genomic_DNA"/>
</dbReference>
<accession>A0A6N8FGA1</accession>
<protein>
    <submittedName>
        <fullName evidence="9">FtsX-like permease family protein</fullName>
    </submittedName>
</protein>